<dbReference type="PRINTS" id="PR02106">
    <property type="entry name" value="INTSUBUNIT10"/>
</dbReference>
<proteinExistence type="inferred from homology"/>
<comment type="caution">
    <text evidence="5">The sequence shown here is derived from an EMBL/GenBank/DDBJ whole genome shotgun (WGS) entry which is preliminary data.</text>
</comment>
<name>A0AAD9KA76_9ANNE</name>
<dbReference type="PANTHER" id="PTHR16055">
    <property type="entry name" value="INTEGRATOR COMPLEX SUBUNIT 10"/>
    <property type="match status" value="1"/>
</dbReference>
<dbReference type="AlphaFoldDB" id="A0AAD9KA76"/>
<dbReference type="InterPro" id="IPR026164">
    <property type="entry name" value="Int_cplx_su10"/>
</dbReference>
<comment type="similarity">
    <text evidence="2">Belongs to the Integrator subunit 10 family.</text>
</comment>
<evidence type="ECO:0000256" key="4">
    <source>
        <dbReference type="ARBA" id="ARBA00023242"/>
    </source>
</evidence>
<dbReference type="EMBL" id="JAODUP010000028">
    <property type="protein sequence ID" value="KAK2167402.1"/>
    <property type="molecule type" value="Genomic_DNA"/>
</dbReference>
<dbReference type="GO" id="GO:0032039">
    <property type="term" value="C:integrator complex"/>
    <property type="evidence" value="ECO:0007669"/>
    <property type="project" value="InterPro"/>
</dbReference>
<gene>
    <name evidence="5" type="ORF">LSH36_28g03027</name>
</gene>
<keyword evidence="4" id="KW-0539">Nucleus</keyword>
<dbReference type="PANTHER" id="PTHR16055:SF2">
    <property type="entry name" value="INTEGRATOR COMPLEX SUBUNIT 10"/>
    <property type="match status" value="1"/>
</dbReference>
<reference evidence="5" key="1">
    <citation type="journal article" date="2023" name="Mol. Biol. Evol.">
        <title>Third-Generation Sequencing Reveals the Adaptive Role of the Epigenome in Three Deep-Sea Polychaetes.</title>
        <authorList>
            <person name="Perez M."/>
            <person name="Aroh O."/>
            <person name="Sun Y."/>
            <person name="Lan Y."/>
            <person name="Juniper S.K."/>
            <person name="Young C.R."/>
            <person name="Angers B."/>
            <person name="Qian P.Y."/>
        </authorList>
    </citation>
    <scope>NUCLEOTIDE SEQUENCE</scope>
    <source>
        <strain evidence="5">P08H-3</strain>
    </source>
</reference>
<dbReference type="GO" id="GO:0016180">
    <property type="term" value="P:snRNA processing"/>
    <property type="evidence" value="ECO:0007669"/>
    <property type="project" value="InterPro"/>
</dbReference>
<sequence length="210" mass="24187">MSLPHCQIQFEAYTVEKDARNIKETAVILEDMFRNFPQETQLWHEVKTYSDALQSEASDEKTVFYKNVFAAFPTTLQYHILVNVAETTKDVLRQCQLMLLILGKYPEQVPTQGMKLIDLLLSTEKQHQSPPVNCYRKYLGDLQSPTSQRSFSSAATKKILIPGLTEKESYIEKPWEQLFSLLETIGKLLEWDMSGLFGNTKYTIFAFLSV</sequence>
<evidence type="ECO:0000256" key="2">
    <source>
        <dbReference type="ARBA" id="ARBA00010391"/>
    </source>
</evidence>
<evidence type="ECO:0000256" key="1">
    <source>
        <dbReference type="ARBA" id="ARBA00004123"/>
    </source>
</evidence>
<comment type="subcellular location">
    <subcellularLocation>
        <location evidence="1">Nucleus</location>
    </subcellularLocation>
</comment>
<accession>A0AAD9KA76</accession>
<evidence type="ECO:0000313" key="5">
    <source>
        <dbReference type="EMBL" id="KAK2167402.1"/>
    </source>
</evidence>
<dbReference type="Pfam" id="PF21045">
    <property type="entry name" value="INT10"/>
    <property type="match status" value="2"/>
</dbReference>
<dbReference type="Proteomes" id="UP001208570">
    <property type="component" value="Unassembled WGS sequence"/>
</dbReference>
<protein>
    <recommendedName>
        <fullName evidence="3">Integrator complex subunit 10</fullName>
    </recommendedName>
</protein>
<organism evidence="5 6">
    <name type="scientific">Paralvinella palmiformis</name>
    <dbReference type="NCBI Taxonomy" id="53620"/>
    <lineage>
        <taxon>Eukaryota</taxon>
        <taxon>Metazoa</taxon>
        <taxon>Spiralia</taxon>
        <taxon>Lophotrochozoa</taxon>
        <taxon>Annelida</taxon>
        <taxon>Polychaeta</taxon>
        <taxon>Sedentaria</taxon>
        <taxon>Canalipalpata</taxon>
        <taxon>Terebellida</taxon>
        <taxon>Terebelliformia</taxon>
        <taxon>Alvinellidae</taxon>
        <taxon>Paralvinella</taxon>
    </lineage>
</organism>
<keyword evidence="6" id="KW-1185">Reference proteome</keyword>
<evidence type="ECO:0000313" key="6">
    <source>
        <dbReference type="Proteomes" id="UP001208570"/>
    </source>
</evidence>
<evidence type="ECO:0000256" key="3">
    <source>
        <dbReference type="ARBA" id="ARBA00016811"/>
    </source>
</evidence>